<protein>
    <submittedName>
        <fullName evidence="7">ABC transporter permease</fullName>
    </submittedName>
</protein>
<proteinExistence type="predicted"/>
<dbReference type="GO" id="GO:0016020">
    <property type="term" value="C:membrane"/>
    <property type="evidence" value="ECO:0007669"/>
    <property type="project" value="UniProtKB-SubCell"/>
</dbReference>
<dbReference type="KEGG" id="vao:FA707_06875"/>
<feature type="transmembrane region" description="Helical" evidence="5">
    <location>
        <begin position="105"/>
        <end position="132"/>
    </location>
</feature>
<accession>A0A4D7CRB1</accession>
<dbReference type="InterPro" id="IPR013525">
    <property type="entry name" value="ABC2_TM"/>
</dbReference>
<feature type="transmembrane region" description="Helical" evidence="5">
    <location>
        <begin position="144"/>
        <end position="165"/>
    </location>
</feature>
<feature type="transmembrane region" description="Helical" evidence="5">
    <location>
        <begin position="30"/>
        <end position="53"/>
    </location>
</feature>
<feature type="transmembrane region" description="Helical" evidence="5">
    <location>
        <begin position="171"/>
        <end position="190"/>
    </location>
</feature>
<feature type="transmembrane region" description="Helical" evidence="5">
    <location>
        <begin position="227"/>
        <end position="248"/>
    </location>
</feature>
<feature type="transmembrane region" description="Helical" evidence="5">
    <location>
        <begin position="60"/>
        <end position="85"/>
    </location>
</feature>
<evidence type="ECO:0000256" key="5">
    <source>
        <dbReference type="SAM" id="Phobius"/>
    </source>
</evidence>
<dbReference type="Pfam" id="PF01061">
    <property type="entry name" value="ABC2_membrane"/>
    <property type="match status" value="1"/>
</dbReference>
<evidence type="ECO:0000256" key="4">
    <source>
        <dbReference type="ARBA" id="ARBA00023136"/>
    </source>
</evidence>
<evidence type="ECO:0000256" key="1">
    <source>
        <dbReference type="ARBA" id="ARBA00004141"/>
    </source>
</evidence>
<evidence type="ECO:0000313" key="7">
    <source>
        <dbReference type="EMBL" id="QCI86705.1"/>
    </source>
</evidence>
<keyword evidence="3 5" id="KW-1133">Transmembrane helix</keyword>
<evidence type="ECO:0000313" key="8">
    <source>
        <dbReference type="Proteomes" id="UP000298615"/>
    </source>
</evidence>
<sequence length="252" mass="27524">METMKTHGNKSIIKELFALIKWSLLRHKSLLPVFTLTQAFLSVAIVYGLALLIPDVDKETAVYLSSGATTLGIIAVGCVLAAQIVSTAKQDGIVSYQITLPVSRFSILIADFLIWGMASLPGVFMSFLAAYFRFGVKINFSIKGTIILILIQLCMISIGFALAYWLSPNVVGLATQIIMIGGLLFSPITYPTDRLPSGLVSFFEFLPFVPSSNLIRAMFYGQGTGNFSNISVVCFWLILTSSLSLISLSRRD</sequence>
<name>A0A4D7CRB1_9ENTE</name>
<feature type="domain" description="ABC-2 type transporter transmembrane" evidence="6">
    <location>
        <begin position="24"/>
        <end position="219"/>
    </location>
</feature>
<keyword evidence="8" id="KW-1185">Reference proteome</keyword>
<dbReference type="GO" id="GO:0140359">
    <property type="term" value="F:ABC-type transporter activity"/>
    <property type="evidence" value="ECO:0007669"/>
    <property type="project" value="InterPro"/>
</dbReference>
<reference evidence="7 8" key="1">
    <citation type="submission" date="2019-04" db="EMBL/GenBank/DDBJ databases">
        <title>Vagococcus sp. nov., isolated from faeces of yaks (Bos grunniens).</title>
        <authorList>
            <person name="Ge Y."/>
        </authorList>
    </citation>
    <scope>NUCLEOTIDE SEQUENCE [LARGE SCALE GENOMIC DNA]</scope>
    <source>
        <strain evidence="7 8">MN-17</strain>
    </source>
</reference>
<keyword evidence="4 5" id="KW-0472">Membrane</keyword>
<comment type="subcellular location">
    <subcellularLocation>
        <location evidence="1">Membrane</location>
        <topology evidence="1">Multi-pass membrane protein</topology>
    </subcellularLocation>
</comment>
<organism evidence="7 8">
    <name type="scientific">Vagococcus zengguangii</name>
    <dbReference type="NCBI Taxonomy" id="2571750"/>
    <lineage>
        <taxon>Bacteria</taxon>
        <taxon>Bacillati</taxon>
        <taxon>Bacillota</taxon>
        <taxon>Bacilli</taxon>
        <taxon>Lactobacillales</taxon>
        <taxon>Enterococcaceae</taxon>
        <taxon>Vagococcus</taxon>
    </lineage>
</organism>
<gene>
    <name evidence="7" type="ORF">FA707_06875</name>
</gene>
<evidence type="ECO:0000259" key="6">
    <source>
        <dbReference type="Pfam" id="PF01061"/>
    </source>
</evidence>
<dbReference type="AlphaFoldDB" id="A0A4D7CRB1"/>
<dbReference type="PANTHER" id="PTHR43229:SF2">
    <property type="entry name" value="NODULATION PROTEIN J"/>
    <property type="match status" value="1"/>
</dbReference>
<dbReference type="RefSeq" id="WP_136953536.1">
    <property type="nucleotide sequence ID" value="NZ_CP039712.1"/>
</dbReference>
<keyword evidence="2 5" id="KW-0812">Transmembrane</keyword>
<dbReference type="PANTHER" id="PTHR43229">
    <property type="entry name" value="NODULATION PROTEIN J"/>
    <property type="match status" value="1"/>
</dbReference>
<dbReference type="InterPro" id="IPR051784">
    <property type="entry name" value="Nod_factor_ABC_transporter"/>
</dbReference>
<evidence type="ECO:0000256" key="3">
    <source>
        <dbReference type="ARBA" id="ARBA00022989"/>
    </source>
</evidence>
<dbReference type="Proteomes" id="UP000298615">
    <property type="component" value="Chromosome"/>
</dbReference>
<evidence type="ECO:0000256" key="2">
    <source>
        <dbReference type="ARBA" id="ARBA00022692"/>
    </source>
</evidence>
<dbReference type="EMBL" id="CP039712">
    <property type="protein sequence ID" value="QCI86705.1"/>
    <property type="molecule type" value="Genomic_DNA"/>
</dbReference>